<feature type="signal peptide" evidence="9">
    <location>
        <begin position="1"/>
        <end position="31"/>
    </location>
</feature>
<dbReference type="InterPro" id="IPR011001">
    <property type="entry name" value="Saposin-like"/>
</dbReference>
<dbReference type="InterPro" id="IPR008139">
    <property type="entry name" value="SaposinB_dom"/>
</dbReference>
<dbReference type="PROSITE" id="PS00141">
    <property type="entry name" value="ASP_PROTEASE"/>
    <property type="match status" value="2"/>
</dbReference>
<dbReference type="Proteomes" id="UP000247498">
    <property type="component" value="Unassembled WGS sequence"/>
</dbReference>
<sequence length="571" mass="58654">MGMMGDRPTGPRGRAALALLLIALSLHAALASASGPLRVPLRRAAPRASLAGRLRALVRGDGGETGTVPLLNYMDAQYYGYIGLGSPPQRFTVIFDTGSSNLWVPSIECGWFNLACRLHNRFDAGKSATFKENGTDFAIQYGTGSLSGYISQDRLTWGGLHVPDQAFAEAINEPGLTFLMAKFDGILGMGFPQIAVTGAVPPFHRLVALGALPEPVFSFWLNRDPASQDGGELVLGGVDPDHFTGERTWVPVTREGYWQFNMDSIKVHSGAGEGAFACDGGCAAIADTGTSLLAGPSADVAAINKAIGAEPAFAATCRQYLHDYLGQIIDAIRDTPPDQICSKLGLCALAGGAGGAAAPAASRRLLAAPASAAAAAAGRLSEAAAAAPGAWASEAARLRARYGGAAPEAAAGAALAGALRGATRGGRLRGGVVASTACDLCESAVDYVEGALHDNKTVEEIEKDIEAACSLIDLGGPSVVDCAAVAAMPPVVLSIGGREFELAPEQYVLRVDAGGEAECVSGFMGLDVPVGPIWILGDIMIGTYHTTFDATPGAPRVGFADAAPRPPAPSP</sequence>
<dbReference type="PROSITE" id="PS50015">
    <property type="entry name" value="SAP_B"/>
    <property type="match status" value="1"/>
</dbReference>
<dbReference type="EMBL" id="BDRX01000011">
    <property type="protein sequence ID" value="GBF89553.1"/>
    <property type="molecule type" value="Genomic_DNA"/>
</dbReference>
<keyword evidence="5 7" id="KW-1015">Disulfide bond</keyword>
<dbReference type="InterPro" id="IPR001461">
    <property type="entry name" value="Aspartic_peptidase_A1"/>
</dbReference>
<dbReference type="STRING" id="307507.A0A2V0NVH3"/>
<evidence type="ECO:0000259" key="10">
    <source>
        <dbReference type="PROSITE" id="PS50015"/>
    </source>
</evidence>
<evidence type="ECO:0000259" key="11">
    <source>
        <dbReference type="PROSITE" id="PS51767"/>
    </source>
</evidence>
<evidence type="ECO:0000256" key="8">
    <source>
        <dbReference type="RuleBase" id="RU000454"/>
    </source>
</evidence>
<dbReference type="PANTHER" id="PTHR47966:SF51">
    <property type="entry name" value="BETA-SITE APP-CLEAVING ENZYME, ISOFORM A-RELATED"/>
    <property type="match status" value="1"/>
</dbReference>
<evidence type="ECO:0000256" key="3">
    <source>
        <dbReference type="ARBA" id="ARBA00022750"/>
    </source>
</evidence>
<proteinExistence type="inferred from homology"/>
<dbReference type="Pfam" id="PF03489">
    <property type="entry name" value="SapB_2"/>
    <property type="match status" value="1"/>
</dbReference>
<dbReference type="AlphaFoldDB" id="A0A2V0NVH3"/>
<gene>
    <name evidence="12" type="ORF">Rsub_02271</name>
</gene>
<dbReference type="Gene3D" id="1.10.225.10">
    <property type="entry name" value="Saposin-like"/>
    <property type="match status" value="1"/>
</dbReference>
<feature type="active site" evidence="6">
    <location>
        <position position="96"/>
    </location>
</feature>
<dbReference type="PANTHER" id="PTHR47966">
    <property type="entry name" value="BETA-SITE APP-CLEAVING ENZYME, ISOFORM A-RELATED"/>
    <property type="match status" value="1"/>
</dbReference>
<dbReference type="InterPro" id="IPR033121">
    <property type="entry name" value="PEPTIDASE_A1"/>
</dbReference>
<dbReference type="SUPFAM" id="SSF47862">
    <property type="entry name" value="Saposin"/>
    <property type="match status" value="1"/>
</dbReference>
<dbReference type="GO" id="GO:0006508">
    <property type="term" value="P:proteolysis"/>
    <property type="evidence" value="ECO:0007669"/>
    <property type="project" value="UniProtKB-KW"/>
</dbReference>
<evidence type="ECO:0000256" key="7">
    <source>
        <dbReference type="PIRSR" id="PIRSR601461-2"/>
    </source>
</evidence>
<name>A0A2V0NVH3_9CHLO</name>
<dbReference type="InParanoid" id="A0A2V0NVH3"/>
<comment type="similarity">
    <text evidence="1 8">Belongs to the peptidase A1 family.</text>
</comment>
<feature type="active site" evidence="6">
    <location>
        <position position="287"/>
    </location>
</feature>
<keyword evidence="9" id="KW-0732">Signal</keyword>
<evidence type="ECO:0000256" key="1">
    <source>
        <dbReference type="ARBA" id="ARBA00007447"/>
    </source>
</evidence>
<dbReference type="Gene3D" id="2.40.70.10">
    <property type="entry name" value="Acid Proteases"/>
    <property type="match status" value="2"/>
</dbReference>
<comment type="caution">
    <text evidence="12">The sequence shown here is derived from an EMBL/GenBank/DDBJ whole genome shotgun (WGS) entry which is preliminary data.</text>
</comment>
<organism evidence="12 13">
    <name type="scientific">Raphidocelis subcapitata</name>
    <dbReference type="NCBI Taxonomy" id="307507"/>
    <lineage>
        <taxon>Eukaryota</taxon>
        <taxon>Viridiplantae</taxon>
        <taxon>Chlorophyta</taxon>
        <taxon>core chlorophytes</taxon>
        <taxon>Chlorophyceae</taxon>
        <taxon>CS clade</taxon>
        <taxon>Sphaeropleales</taxon>
        <taxon>Selenastraceae</taxon>
        <taxon>Raphidocelis</taxon>
    </lineage>
</organism>
<evidence type="ECO:0000313" key="12">
    <source>
        <dbReference type="EMBL" id="GBF89553.1"/>
    </source>
</evidence>
<dbReference type="FunCoup" id="A0A2V0NVH3">
    <property type="interactions" value="1321"/>
</dbReference>
<keyword evidence="2 8" id="KW-0645">Protease</keyword>
<keyword evidence="13" id="KW-1185">Reference proteome</keyword>
<dbReference type="InterPro" id="IPR001969">
    <property type="entry name" value="Aspartic_peptidase_AS"/>
</dbReference>
<dbReference type="InterPro" id="IPR008138">
    <property type="entry name" value="SapB_2"/>
</dbReference>
<feature type="domain" description="Peptidase A1" evidence="11">
    <location>
        <begin position="78"/>
        <end position="560"/>
    </location>
</feature>
<evidence type="ECO:0000256" key="6">
    <source>
        <dbReference type="PIRSR" id="PIRSR601461-1"/>
    </source>
</evidence>
<feature type="domain" description="Saposin B-type" evidence="10">
    <location>
        <begin position="312"/>
        <end position="351"/>
    </location>
</feature>
<evidence type="ECO:0000256" key="4">
    <source>
        <dbReference type="ARBA" id="ARBA00022801"/>
    </source>
</evidence>
<reference evidence="12 13" key="1">
    <citation type="journal article" date="2018" name="Sci. Rep.">
        <title>Raphidocelis subcapitata (=Pseudokirchneriella subcapitata) provides an insight into genome evolution and environmental adaptations in the Sphaeropleales.</title>
        <authorList>
            <person name="Suzuki S."/>
            <person name="Yamaguchi H."/>
            <person name="Nakajima N."/>
            <person name="Kawachi M."/>
        </authorList>
    </citation>
    <scope>NUCLEOTIDE SEQUENCE [LARGE SCALE GENOMIC DNA]</scope>
    <source>
        <strain evidence="12 13">NIES-35</strain>
    </source>
</reference>
<keyword evidence="4 8" id="KW-0378">Hydrolase</keyword>
<dbReference type="PROSITE" id="PS51767">
    <property type="entry name" value="PEPTIDASE_A1"/>
    <property type="match status" value="1"/>
</dbReference>
<dbReference type="OrthoDB" id="771136at2759"/>
<feature type="disulfide bond" evidence="7">
    <location>
        <begin position="109"/>
        <end position="116"/>
    </location>
</feature>
<dbReference type="InterPro" id="IPR021109">
    <property type="entry name" value="Peptidase_aspartic_dom_sf"/>
</dbReference>
<keyword evidence="3 8" id="KW-0064">Aspartyl protease</keyword>
<protein>
    <submittedName>
        <fullName evidence="12">Uncharacterized protein</fullName>
    </submittedName>
</protein>
<evidence type="ECO:0000256" key="2">
    <source>
        <dbReference type="ARBA" id="ARBA00022670"/>
    </source>
</evidence>
<evidence type="ECO:0000256" key="9">
    <source>
        <dbReference type="SAM" id="SignalP"/>
    </source>
</evidence>
<dbReference type="GO" id="GO:0006629">
    <property type="term" value="P:lipid metabolic process"/>
    <property type="evidence" value="ECO:0007669"/>
    <property type="project" value="InterPro"/>
</dbReference>
<dbReference type="Pfam" id="PF00026">
    <property type="entry name" value="Asp"/>
    <property type="match status" value="2"/>
</dbReference>
<evidence type="ECO:0000256" key="5">
    <source>
        <dbReference type="ARBA" id="ARBA00023157"/>
    </source>
</evidence>
<dbReference type="PRINTS" id="PR00792">
    <property type="entry name" value="PEPSIN"/>
</dbReference>
<evidence type="ECO:0000313" key="13">
    <source>
        <dbReference type="Proteomes" id="UP000247498"/>
    </source>
</evidence>
<dbReference type="GO" id="GO:0004190">
    <property type="term" value="F:aspartic-type endopeptidase activity"/>
    <property type="evidence" value="ECO:0007669"/>
    <property type="project" value="UniProtKB-KW"/>
</dbReference>
<dbReference type="FunFam" id="2.40.70.10:FF:000115">
    <property type="entry name" value="Lysosomal aspartic protease"/>
    <property type="match status" value="1"/>
</dbReference>
<feature type="chain" id="PRO_5015951641" evidence="9">
    <location>
        <begin position="32"/>
        <end position="571"/>
    </location>
</feature>
<accession>A0A2V0NVH3</accession>
<dbReference type="SUPFAM" id="SSF50630">
    <property type="entry name" value="Acid proteases"/>
    <property type="match status" value="1"/>
</dbReference>